<evidence type="ECO:0000256" key="9">
    <source>
        <dbReference type="ARBA" id="ARBA00023012"/>
    </source>
</evidence>
<name>A0A2S4M654_9BURK</name>
<dbReference type="PANTHER" id="PTHR45436">
    <property type="entry name" value="SENSOR HISTIDINE KINASE YKOH"/>
    <property type="match status" value="1"/>
</dbReference>
<evidence type="ECO:0000256" key="4">
    <source>
        <dbReference type="ARBA" id="ARBA00022553"/>
    </source>
</evidence>
<gene>
    <name evidence="13" type="ORF">B0G62_1097</name>
</gene>
<dbReference type="PANTHER" id="PTHR45436:SF8">
    <property type="entry name" value="HISTIDINE KINASE"/>
    <property type="match status" value="1"/>
</dbReference>
<keyword evidence="8 10" id="KW-1133">Transmembrane helix</keyword>
<evidence type="ECO:0000313" key="14">
    <source>
        <dbReference type="Proteomes" id="UP000237381"/>
    </source>
</evidence>
<evidence type="ECO:0000259" key="11">
    <source>
        <dbReference type="PROSITE" id="PS50109"/>
    </source>
</evidence>
<feature type="transmembrane region" description="Helical" evidence="10">
    <location>
        <begin position="204"/>
        <end position="225"/>
    </location>
</feature>
<dbReference type="SUPFAM" id="SSF55874">
    <property type="entry name" value="ATPase domain of HSP90 chaperone/DNA topoisomerase II/histidine kinase"/>
    <property type="match status" value="1"/>
</dbReference>
<dbReference type="Pfam" id="PF00672">
    <property type="entry name" value="HAMP"/>
    <property type="match status" value="1"/>
</dbReference>
<evidence type="ECO:0000259" key="12">
    <source>
        <dbReference type="PROSITE" id="PS50885"/>
    </source>
</evidence>
<evidence type="ECO:0000256" key="5">
    <source>
        <dbReference type="ARBA" id="ARBA00022679"/>
    </source>
</evidence>
<evidence type="ECO:0000256" key="1">
    <source>
        <dbReference type="ARBA" id="ARBA00000085"/>
    </source>
</evidence>
<reference evidence="13 14" key="1">
    <citation type="submission" date="2018-01" db="EMBL/GenBank/DDBJ databases">
        <title>Genomic Encyclopedia of Type Strains, Phase III (KMG-III): the genomes of soil and plant-associated and newly described type strains.</title>
        <authorList>
            <person name="Whitman W."/>
        </authorList>
    </citation>
    <scope>NUCLEOTIDE SEQUENCE [LARGE SCALE GENOMIC DNA]</scope>
    <source>
        <strain evidence="13 14">JCM 18070</strain>
    </source>
</reference>
<dbReference type="InterPro" id="IPR036097">
    <property type="entry name" value="HisK_dim/P_sf"/>
</dbReference>
<keyword evidence="10" id="KW-0472">Membrane</keyword>
<dbReference type="Gene3D" id="1.10.287.130">
    <property type="match status" value="1"/>
</dbReference>
<dbReference type="InterPro" id="IPR050428">
    <property type="entry name" value="TCS_sensor_his_kinase"/>
</dbReference>
<dbReference type="InterPro" id="IPR003594">
    <property type="entry name" value="HATPase_dom"/>
</dbReference>
<comment type="catalytic activity">
    <reaction evidence="1">
        <text>ATP + protein L-histidine = ADP + protein N-phospho-L-histidine.</text>
        <dbReference type="EC" id="2.7.13.3"/>
    </reaction>
</comment>
<dbReference type="SUPFAM" id="SSF47384">
    <property type="entry name" value="Homodimeric domain of signal transducing histidine kinase"/>
    <property type="match status" value="1"/>
</dbReference>
<protein>
    <recommendedName>
        <fullName evidence="3">histidine kinase</fullName>
        <ecNumber evidence="3">2.7.13.3</ecNumber>
    </recommendedName>
</protein>
<evidence type="ECO:0000256" key="2">
    <source>
        <dbReference type="ARBA" id="ARBA00004370"/>
    </source>
</evidence>
<feature type="transmembrane region" description="Helical" evidence="10">
    <location>
        <begin position="52"/>
        <end position="71"/>
    </location>
</feature>
<evidence type="ECO:0000256" key="3">
    <source>
        <dbReference type="ARBA" id="ARBA00012438"/>
    </source>
</evidence>
<dbReference type="Pfam" id="PF02518">
    <property type="entry name" value="HATPase_c"/>
    <property type="match status" value="1"/>
</dbReference>
<dbReference type="CDD" id="cd00082">
    <property type="entry name" value="HisKA"/>
    <property type="match status" value="1"/>
</dbReference>
<feature type="domain" description="HAMP" evidence="12">
    <location>
        <begin position="225"/>
        <end position="277"/>
    </location>
</feature>
<dbReference type="SUPFAM" id="SSF158472">
    <property type="entry name" value="HAMP domain-like"/>
    <property type="match status" value="1"/>
</dbReference>
<sequence>MNLPGWVAGRLGAFVPEAAEVAEPPASRDTDAARATAAGLGHERWKTTTFRWFAAYAAVFSVSFMVLLGFIEYSVTHAMLRETDSGLRWQLRYFDSRDDATLGAAIAARLHRENRQQNFYGLFSADGRWLAGDIHALPARLALDPWGRSHKHASGQTLMLDTIAVPAPRTALRAMGEIRADGSRLVVARTLSDVRHVHGELLKALFGGGLLCLCGSLCAGLLLSMRQIRRVAQIRRVTARIADGELGERLPVVGRDELDMLADLVNRMLDEVEHLIGEVKSACDGIAHDLRTPLTRLRLRLSHAADTLQRRGEPAVAGLIESARDEADTVLERFAALLRISEIGAIKRRSAFAQVVLPEVVTELCDLYAPLAEDKAIELRVDHSADSTGCPPIHADRALLFEAFSNLLDNAIKFAPPGGVVRVALHATPAGARFSVTDNGPGIAPAERRAVLGRYYRSDAARHVPGTGLGLGIVAAVLRLHDFRLAIGDAADIDKTGDETGDESTKKTITTGTTVTIDCWPSHARPTTRYQ</sequence>
<evidence type="ECO:0000256" key="6">
    <source>
        <dbReference type="ARBA" id="ARBA00022692"/>
    </source>
</evidence>
<evidence type="ECO:0000256" key="7">
    <source>
        <dbReference type="ARBA" id="ARBA00022777"/>
    </source>
</evidence>
<dbReference type="InterPro" id="IPR003660">
    <property type="entry name" value="HAMP_dom"/>
</dbReference>
<dbReference type="PROSITE" id="PS50109">
    <property type="entry name" value="HIS_KIN"/>
    <property type="match status" value="1"/>
</dbReference>
<keyword evidence="6 10" id="KW-0812">Transmembrane</keyword>
<dbReference type="CDD" id="cd06225">
    <property type="entry name" value="HAMP"/>
    <property type="match status" value="1"/>
</dbReference>
<comment type="subcellular location">
    <subcellularLocation>
        <location evidence="2">Membrane</location>
    </subcellularLocation>
</comment>
<dbReference type="RefSeq" id="WP_103705448.1">
    <property type="nucleotide sequence ID" value="NZ_PQGA01000009.1"/>
</dbReference>
<dbReference type="AlphaFoldDB" id="A0A2S4M654"/>
<dbReference type="PROSITE" id="PS50885">
    <property type="entry name" value="HAMP"/>
    <property type="match status" value="1"/>
</dbReference>
<dbReference type="InterPro" id="IPR005467">
    <property type="entry name" value="His_kinase_dom"/>
</dbReference>
<dbReference type="SMART" id="SM00387">
    <property type="entry name" value="HATPase_c"/>
    <property type="match status" value="1"/>
</dbReference>
<dbReference type="GO" id="GO:0005886">
    <property type="term" value="C:plasma membrane"/>
    <property type="evidence" value="ECO:0007669"/>
    <property type="project" value="TreeGrafter"/>
</dbReference>
<evidence type="ECO:0000256" key="8">
    <source>
        <dbReference type="ARBA" id="ARBA00022989"/>
    </source>
</evidence>
<dbReference type="Gene3D" id="3.30.565.10">
    <property type="entry name" value="Histidine kinase-like ATPase, C-terminal domain"/>
    <property type="match status" value="1"/>
</dbReference>
<keyword evidence="4" id="KW-0597">Phosphoprotein</keyword>
<dbReference type="InterPro" id="IPR003661">
    <property type="entry name" value="HisK_dim/P_dom"/>
</dbReference>
<keyword evidence="14" id="KW-1185">Reference proteome</keyword>
<dbReference type="Proteomes" id="UP000237381">
    <property type="component" value="Unassembled WGS sequence"/>
</dbReference>
<keyword evidence="7 13" id="KW-0418">Kinase</keyword>
<evidence type="ECO:0000256" key="10">
    <source>
        <dbReference type="SAM" id="Phobius"/>
    </source>
</evidence>
<evidence type="ECO:0000313" key="13">
    <source>
        <dbReference type="EMBL" id="POR50099.1"/>
    </source>
</evidence>
<dbReference type="GO" id="GO:0000155">
    <property type="term" value="F:phosphorelay sensor kinase activity"/>
    <property type="evidence" value="ECO:0007669"/>
    <property type="project" value="InterPro"/>
</dbReference>
<feature type="domain" description="Histidine kinase" evidence="11">
    <location>
        <begin position="285"/>
        <end position="489"/>
    </location>
</feature>
<keyword evidence="5" id="KW-0808">Transferase</keyword>
<dbReference type="EMBL" id="PQGA01000009">
    <property type="protein sequence ID" value="POR50099.1"/>
    <property type="molecule type" value="Genomic_DNA"/>
</dbReference>
<dbReference type="SMART" id="SM00304">
    <property type="entry name" value="HAMP"/>
    <property type="match status" value="1"/>
</dbReference>
<dbReference type="OrthoDB" id="9809766at2"/>
<dbReference type="InterPro" id="IPR036890">
    <property type="entry name" value="HATPase_C_sf"/>
</dbReference>
<accession>A0A2S4M654</accession>
<dbReference type="EC" id="2.7.13.3" evidence="3"/>
<proteinExistence type="predicted"/>
<keyword evidence="9" id="KW-0902">Two-component regulatory system</keyword>
<comment type="caution">
    <text evidence="13">The sequence shown here is derived from an EMBL/GenBank/DDBJ whole genome shotgun (WGS) entry which is preliminary data.</text>
</comment>
<organism evidence="13 14">
    <name type="scientific">Paraburkholderia eburnea</name>
    <dbReference type="NCBI Taxonomy" id="1189126"/>
    <lineage>
        <taxon>Bacteria</taxon>
        <taxon>Pseudomonadati</taxon>
        <taxon>Pseudomonadota</taxon>
        <taxon>Betaproteobacteria</taxon>
        <taxon>Burkholderiales</taxon>
        <taxon>Burkholderiaceae</taxon>
        <taxon>Paraburkholderia</taxon>
    </lineage>
</organism>